<dbReference type="PANTHER" id="PTHR47517">
    <property type="entry name" value="C-TYPE LECTIN-RELATED"/>
    <property type="match status" value="1"/>
</dbReference>
<keyword evidence="5" id="KW-1185">Reference proteome</keyword>
<reference evidence="5" key="1">
    <citation type="submission" date="2011-07" db="EMBL/GenBank/DDBJ databases">
        <authorList>
            <consortium name="Caenorhabditis brenneri Sequencing and Analysis Consortium"/>
            <person name="Wilson R.K."/>
        </authorList>
    </citation>
    <scope>NUCLEOTIDE SEQUENCE [LARGE SCALE GENOMIC DNA]</scope>
    <source>
        <strain evidence="5">PB2801</strain>
    </source>
</reference>
<organism evidence="5">
    <name type="scientific">Caenorhabditis brenneri</name>
    <name type="common">Nematode worm</name>
    <dbReference type="NCBI Taxonomy" id="135651"/>
    <lineage>
        <taxon>Eukaryota</taxon>
        <taxon>Metazoa</taxon>
        <taxon>Ecdysozoa</taxon>
        <taxon>Nematoda</taxon>
        <taxon>Chromadorea</taxon>
        <taxon>Rhabditida</taxon>
        <taxon>Rhabditina</taxon>
        <taxon>Rhabditomorpha</taxon>
        <taxon>Rhabditoidea</taxon>
        <taxon>Rhabditidae</taxon>
        <taxon>Peloderinae</taxon>
        <taxon>Caenorhabditis</taxon>
    </lineage>
</organism>
<dbReference type="InParanoid" id="G0NFS6"/>
<evidence type="ECO:0000256" key="1">
    <source>
        <dbReference type="SAM" id="MobiDB-lite"/>
    </source>
</evidence>
<dbReference type="InterPro" id="IPR016186">
    <property type="entry name" value="C-type_lectin-like/link_sf"/>
</dbReference>
<evidence type="ECO:0000259" key="3">
    <source>
        <dbReference type="PROSITE" id="PS50041"/>
    </source>
</evidence>
<dbReference type="eggNOG" id="KOG4297">
    <property type="taxonomic scope" value="Eukaryota"/>
</dbReference>
<dbReference type="HOGENOM" id="CLU_058687_2_1_1"/>
<protein>
    <recommendedName>
        <fullName evidence="3">C-type lectin domain-containing protein</fullName>
    </recommendedName>
</protein>
<feature type="domain" description="C-type lectin" evidence="3">
    <location>
        <begin position="104"/>
        <end position="220"/>
    </location>
</feature>
<feature type="chain" id="PRO_5003404853" description="C-type lectin domain-containing protein" evidence="2">
    <location>
        <begin position="19"/>
        <end position="260"/>
    </location>
</feature>
<feature type="region of interest" description="Disordered" evidence="1">
    <location>
        <begin position="37"/>
        <end position="92"/>
    </location>
</feature>
<sequence>MKTLLFLLFLFLINVAHAHFKMDKDDRKVIRKEIIIEKDSDEDDGGSRSRFSHSHSSSSSSSSSSSESRERWHPKRPRKPSRPSRPPAAKPKCEENWYTSYRPQGIWCLRVGIGHLDYHQAQAQCATYGGVLSGIQNDWERQLIANESVRQLIPHNVNIAGVWLGALHVDGTNTFAWNDGFTTGTEGMFMGPGQPDNALGDARGPQNCLQLIVMTPNYWNAPDKWQTFNRLIDDYWCHFAHDPPQRMYACGKRGPPVTSG</sequence>
<dbReference type="EMBL" id="GL379877">
    <property type="protein sequence ID" value="EGT59676.1"/>
    <property type="molecule type" value="Genomic_DNA"/>
</dbReference>
<feature type="compositionally biased region" description="Basic residues" evidence="1">
    <location>
        <begin position="72"/>
        <end position="82"/>
    </location>
</feature>
<dbReference type="SUPFAM" id="SSF56436">
    <property type="entry name" value="C-type lectin-like"/>
    <property type="match status" value="1"/>
</dbReference>
<dbReference type="OrthoDB" id="5825749at2759"/>
<proteinExistence type="predicted"/>
<feature type="compositionally biased region" description="Low complexity" evidence="1">
    <location>
        <begin position="54"/>
        <end position="66"/>
    </location>
</feature>
<dbReference type="STRING" id="135651.G0NFS6"/>
<accession>G0NFS6</accession>
<dbReference type="InterPro" id="IPR001304">
    <property type="entry name" value="C-type_lectin-like"/>
</dbReference>
<evidence type="ECO:0000313" key="4">
    <source>
        <dbReference type="EMBL" id="EGT59676.1"/>
    </source>
</evidence>
<keyword evidence="2" id="KW-0732">Signal</keyword>
<name>G0NFS6_CAEBE</name>
<dbReference type="PROSITE" id="PS50041">
    <property type="entry name" value="C_TYPE_LECTIN_2"/>
    <property type="match status" value="1"/>
</dbReference>
<dbReference type="OMA" id="RTFRWND"/>
<dbReference type="CDD" id="cd00037">
    <property type="entry name" value="CLECT"/>
    <property type="match status" value="1"/>
</dbReference>
<evidence type="ECO:0000256" key="2">
    <source>
        <dbReference type="SAM" id="SignalP"/>
    </source>
</evidence>
<feature type="signal peptide" evidence="2">
    <location>
        <begin position="1"/>
        <end position="18"/>
    </location>
</feature>
<dbReference type="Proteomes" id="UP000008068">
    <property type="component" value="Unassembled WGS sequence"/>
</dbReference>
<dbReference type="PANTHER" id="PTHR47517:SF1">
    <property type="entry name" value="C-TYPE LECTIN DOMAIN-CONTAINING PROTEIN"/>
    <property type="match status" value="1"/>
</dbReference>
<dbReference type="AlphaFoldDB" id="G0NFS6"/>
<gene>
    <name evidence="4" type="ORF">CAEBREN_15565</name>
</gene>
<dbReference type="InterPro" id="IPR016187">
    <property type="entry name" value="CTDL_fold"/>
</dbReference>
<dbReference type="SMART" id="SM00034">
    <property type="entry name" value="CLECT"/>
    <property type="match status" value="1"/>
</dbReference>
<evidence type="ECO:0000313" key="5">
    <source>
        <dbReference type="Proteomes" id="UP000008068"/>
    </source>
</evidence>
<dbReference type="Gene3D" id="3.10.100.10">
    <property type="entry name" value="Mannose-Binding Protein A, subunit A"/>
    <property type="match status" value="1"/>
</dbReference>